<feature type="transmembrane region" description="Helical" evidence="7">
    <location>
        <begin position="113"/>
        <end position="131"/>
    </location>
</feature>
<keyword evidence="5 7" id="KW-1133">Transmembrane helix</keyword>
<keyword evidence="2 7" id="KW-0813">Transport</keyword>
<accession>A9KQK9</accession>
<organism evidence="9 10">
    <name type="scientific">Lachnoclostridium phytofermentans (strain ATCC 700394 / DSM 18823 / ISDg)</name>
    <name type="common">Clostridium phytofermentans</name>
    <dbReference type="NCBI Taxonomy" id="357809"/>
    <lineage>
        <taxon>Bacteria</taxon>
        <taxon>Bacillati</taxon>
        <taxon>Bacillota</taxon>
        <taxon>Clostridia</taxon>
        <taxon>Lachnospirales</taxon>
        <taxon>Lachnospiraceae</taxon>
    </lineage>
</organism>
<dbReference type="Proteomes" id="UP000000370">
    <property type="component" value="Chromosome"/>
</dbReference>
<evidence type="ECO:0000256" key="1">
    <source>
        <dbReference type="ARBA" id="ARBA00004651"/>
    </source>
</evidence>
<dbReference type="EMBL" id="CP000885">
    <property type="protein sequence ID" value="ABX41922.1"/>
    <property type="molecule type" value="Genomic_DNA"/>
</dbReference>
<dbReference type="KEGG" id="cpy:Cphy_1548"/>
<gene>
    <name evidence="9" type="ordered locus">Cphy_1548</name>
</gene>
<dbReference type="PROSITE" id="PS50928">
    <property type="entry name" value="ABC_TM1"/>
    <property type="match status" value="1"/>
</dbReference>
<proteinExistence type="inferred from homology"/>
<protein>
    <submittedName>
        <fullName evidence="9">Binding-protein-dependent transport systems inner membrane component</fullName>
    </submittedName>
</protein>
<evidence type="ECO:0000256" key="4">
    <source>
        <dbReference type="ARBA" id="ARBA00022692"/>
    </source>
</evidence>
<dbReference type="GO" id="GO:0055085">
    <property type="term" value="P:transmembrane transport"/>
    <property type="evidence" value="ECO:0007669"/>
    <property type="project" value="InterPro"/>
</dbReference>
<dbReference type="GO" id="GO:0005886">
    <property type="term" value="C:plasma membrane"/>
    <property type="evidence" value="ECO:0007669"/>
    <property type="project" value="UniProtKB-SubCell"/>
</dbReference>
<comment type="subcellular location">
    <subcellularLocation>
        <location evidence="1 7">Cell membrane</location>
        <topology evidence="1 7">Multi-pass membrane protein</topology>
    </subcellularLocation>
</comment>
<keyword evidence="4 7" id="KW-0812">Transmembrane</keyword>
<feature type="transmembrane region" description="Helical" evidence="7">
    <location>
        <begin position="40"/>
        <end position="65"/>
    </location>
</feature>
<dbReference type="AlphaFoldDB" id="A9KQK9"/>
<evidence type="ECO:0000256" key="6">
    <source>
        <dbReference type="ARBA" id="ARBA00023136"/>
    </source>
</evidence>
<dbReference type="PANTHER" id="PTHR43744:SF9">
    <property type="entry name" value="POLYGALACTURONAN_RHAMNOGALACTURONAN TRANSPORT SYSTEM PERMEASE PROTEIN YTCP"/>
    <property type="match status" value="1"/>
</dbReference>
<evidence type="ECO:0000256" key="5">
    <source>
        <dbReference type="ARBA" id="ARBA00022989"/>
    </source>
</evidence>
<dbReference type="STRING" id="357809.Cphy_1548"/>
<dbReference type="Pfam" id="PF00528">
    <property type="entry name" value="BPD_transp_1"/>
    <property type="match status" value="1"/>
</dbReference>
<feature type="transmembrane region" description="Helical" evidence="7">
    <location>
        <begin position="296"/>
        <end position="315"/>
    </location>
</feature>
<dbReference type="CDD" id="cd06261">
    <property type="entry name" value="TM_PBP2"/>
    <property type="match status" value="1"/>
</dbReference>
<feature type="transmembrane region" description="Helical" evidence="7">
    <location>
        <begin position="172"/>
        <end position="192"/>
    </location>
</feature>
<dbReference type="eggNOG" id="COG0395">
    <property type="taxonomic scope" value="Bacteria"/>
</dbReference>
<dbReference type="Gene3D" id="1.10.3720.10">
    <property type="entry name" value="MetI-like"/>
    <property type="match status" value="1"/>
</dbReference>
<feature type="transmembrane region" description="Helical" evidence="7">
    <location>
        <begin position="213"/>
        <end position="235"/>
    </location>
</feature>
<dbReference type="InterPro" id="IPR000515">
    <property type="entry name" value="MetI-like"/>
</dbReference>
<dbReference type="InterPro" id="IPR035906">
    <property type="entry name" value="MetI-like_sf"/>
</dbReference>
<keyword evidence="6 7" id="KW-0472">Membrane</keyword>
<evidence type="ECO:0000256" key="3">
    <source>
        <dbReference type="ARBA" id="ARBA00022475"/>
    </source>
</evidence>
<evidence type="ECO:0000313" key="10">
    <source>
        <dbReference type="Proteomes" id="UP000000370"/>
    </source>
</evidence>
<keyword evidence="3" id="KW-1003">Cell membrane</keyword>
<comment type="similarity">
    <text evidence="7">Belongs to the binding-protein-dependent transport system permease family.</text>
</comment>
<dbReference type="HOGENOM" id="CLU_016047_1_0_9"/>
<dbReference type="SUPFAM" id="SSF161098">
    <property type="entry name" value="MetI-like"/>
    <property type="match status" value="1"/>
</dbReference>
<name>A9KQK9_LACP7</name>
<feature type="transmembrane region" description="Helical" evidence="7">
    <location>
        <begin position="140"/>
        <end position="160"/>
    </location>
</feature>
<evidence type="ECO:0000313" key="9">
    <source>
        <dbReference type="EMBL" id="ABX41922.1"/>
    </source>
</evidence>
<evidence type="ECO:0000259" key="8">
    <source>
        <dbReference type="PROSITE" id="PS50928"/>
    </source>
</evidence>
<evidence type="ECO:0000256" key="2">
    <source>
        <dbReference type="ARBA" id="ARBA00022448"/>
    </source>
</evidence>
<keyword evidence="10" id="KW-1185">Reference proteome</keyword>
<sequence>MERLVINMARRTKQEKIEMKLEMEYEKKHKKRFKMTVKDLIFEIINHSFFLIFTFACIFPFYYIFINTVSDNDLVRKGAVNFIPQGFHIKNYLALANVNDLITSLTVTLSRTIIGTILMVVASGFVGYLVTKNEMWGRKIWYRFIVVTMYFNAGLIPWYINMSMLGLTDNFLAYIIPGIVAPYNIILVKTYIESIPAELEESAQIDGASYMTVFRKIIWPLSKPILATIAIFGAVGNWNSFMDSLILMPNAPQLHTLQHKLYSYLNAATNLKGVMSSGGGSVSGSALNNILNAKTIKYTISMVTIIPILLVYPFMQRYFEKGIMLGAVKG</sequence>
<reference evidence="10" key="1">
    <citation type="submission" date="2007-11" db="EMBL/GenBank/DDBJ databases">
        <title>Complete genome sequence of Clostridium phytofermentans ISDg.</title>
        <authorList>
            <person name="Leschine S.B."/>
            <person name="Warnick T.A."/>
            <person name="Blanchard J.L."/>
            <person name="Schnell D.J."/>
            <person name="Petit E.L."/>
            <person name="LaTouf W.G."/>
            <person name="Copeland A."/>
            <person name="Lucas S."/>
            <person name="Lapidus A."/>
            <person name="Barry K."/>
            <person name="Glavina del Rio T."/>
            <person name="Dalin E."/>
            <person name="Tice H."/>
            <person name="Pitluck S."/>
            <person name="Kiss H."/>
            <person name="Brettin T."/>
            <person name="Bruce D."/>
            <person name="Detter J.C."/>
            <person name="Han C."/>
            <person name="Kuske C."/>
            <person name="Schmutz J."/>
            <person name="Larimer F."/>
            <person name="Land M."/>
            <person name="Hauser L."/>
            <person name="Kyrpides N."/>
            <person name="Kim E.A."/>
            <person name="Richardson P."/>
        </authorList>
    </citation>
    <scope>NUCLEOTIDE SEQUENCE [LARGE SCALE GENOMIC DNA]</scope>
    <source>
        <strain evidence="10">ATCC 700394 / DSM 18823 / ISDg</strain>
    </source>
</reference>
<feature type="domain" description="ABC transmembrane type-1" evidence="8">
    <location>
        <begin position="105"/>
        <end position="315"/>
    </location>
</feature>
<evidence type="ECO:0000256" key="7">
    <source>
        <dbReference type="RuleBase" id="RU363032"/>
    </source>
</evidence>
<dbReference type="PANTHER" id="PTHR43744">
    <property type="entry name" value="ABC TRANSPORTER PERMEASE PROTEIN MG189-RELATED-RELATED"/>
    <property type="match status" value="1"/>
</dbReference>